<reference evidence="3 4" key="1">
    <citation type="journal article" date="2017" name="Nature">
        <title>Atmospheric trace gases support primary production in Antarctic desert surface soil.</title>
        <authorList>
            <person name="Ji M."/>
            <person name="Greening C."/>
            <person name="Vanwonterghem I."/>
            <person name="Carere C.R."/>
            <person name="Bay S.K."/>
            <person name="Steen J.A."/>
            <person name="Montgomery K."/>
            <person name="Lines T."/>
            <person name="Beardall J."/>
            <person name="van Dorst J."/>
            <person name="Snape I."/>
            <person name="Stott M.B."/>
            <person name="Hugenholtz P."/>
            <person name="Ferrari B.C."/>
        </authorList>
    </citation>
    <scope>NUCLEOTIDE SEQUENCE [LARGE SCALE GENOMIC DNA]</scope>
    <source>
        <strain evidence="3">RRmetagenome_bin12</strain>
    </source>
</reference>
<feature type="transmembrane region" description="Helical" evidence="2">
    <location>
        <begin position="6"/>
        <end position="30"/>
    </location>
</feature>
<protein>
    <submittedName>
        <fullName evidence="3">Uncharacterized protein</fullName>
    </submittedName>
</protein>
<organism evidence="3 4">
    <name type="scientific">Candidatus Aeolococcus gillhamiae</name>
    <dbReference type="NCBI Taxonomy" id="3127015"/>
    <lineage>
        <taxon>Bacteria</taxon>
        <taxon>Bacillati</taxon>
        <taxon>Candidatus Dormiibacterota</taxon>
        <taxon>Candidatus Dormibacteria</taxon>
        <taxon>Candidatus Aeolococcales</taxon>
        <taxon>Candidatus Aeolococcaceae</taxon>
        <taxon>Candidatus Aeolococcus</taxon>
    </lineage>
</organism>
<evidence type="ECO:0000256" key="1">
    <source>
        <dbReference type="SAM" id="MobiDB-lite"/>
    </source>
</evidence>
<dbReference type="EMBL" id="QHBU01000034">
    <property type="protein sequence ID" value="PZR83481.1"/>
    <property type="molecule type" value="Genomic_DNA"/>
</dbReference>
<comment type="caution">
    <text evidence="3">The sequence shown here is derived from an EMBL/GenBank/DDBJ whole genome shotgun (WGS) entry which is preliminary data.</text>
</comment>
<dbReference type="AlphaFoldDB" id="A0A2W6AZJ5"/>
<name>A0A2W6AZJ5_9BACT</name>
<evidence type="ECO:0000313" key="3">
    <source>
        <dbReference type="EMBL" id="PZR83481.1"/>
    </source>
</evidence>
<accession>A0A2W6AZJ5</accession>
<keyword evidence="2" id="KW-0812">Transmembrane</keyword>
<proteinExistence type="predicted"/>
<keyword evidence="2" id="KW-1133">Transmembrane helix</keyword>
<evidence type="ECO:0000256" key="2">
    <source>
        <dbReference type="SAM" id="Phobius"/>
    </source>
</evidence>
<dbReference type="Proteomes" id="UP000248724">
    <property type="component" value="Unassembled WGS sequence"/>
</dbReference>
<evidence type="ECO:0000313" key="4">
    <source>
        <dbReference type="Proteomes" id="UP000248724"/>
    </source>
</evidence>
<feature type="region of interest" description="Disordered" evidence="1">
    <location>
        <begin position="36"/>
        <end position="57"/>
    </location>
</feature>
<sequence length="74" mass="7513">MSTAYLLNVAAFAVVAILVAAVSILVPLLLDRPSAGQRQARAGQSRTTPAPGCGRSIAALRGRPQSLVGRSGGQ</sequence>
<keyword evidence="2" id="KW-0472">Membrane</keyword>
<gene>
    <name evidence="3" type="ORF">DLM65_01700</name>
</gene>